<reference evidence="7" key="3">
    <citation type="submission" date="2025-09" db="UniProtKB">
        <authorList>
            <consortium name="Ensembl"/>
        </authorList>
    </citation>
    <scope>IDENTIFICATION</scope>
</reference>
<sequence length="230" mass="24422">VGGAGLGPGWELLSAPARPPVGGGSSSSSRSGARCPPWLTRSGSARWRTPCSSTGRTRAAGGAASARYKGDGIVSASPEAVWECLKPEAGGLRTKWDQNVKDFELIETISDTISICRTITPSAFMKIISPRDFVDVVLIKQYEDGTIASAATNVEHALCPPQPTYVRGFNYPCGCFCIPIPGEPGKTQVLTFFQTDLGGYLPQTVVDSFFPSSMAGFYSNLTKAVKTMKT</sequence>
<dbReference type="PANTHER" id="PTHR46374:SF3">
    <property type="entry name" value="STAR-RELATED LIPID TRANSFER PROTEIN 5"/>
    <property type="match status" value="1"/>
</dbReference>
<dbReference type="GO" id="GO:0120020">
    <property type="term" value="F:cholesterol transfer activity"/>
    <property type="evidence" value="ECO:0007669"/>
    <property type="project" value="Ensembl"/>
</dbReference>
<evidence type="ECO:0000256" key="2">
    <source>
        <dbReference type="ARBA" id="ARBA00023055"/>
    </source>
</evidence>
<dbReference type="InterPro" id="IPR002913">
    <property type="entry name" value="START_lipid-bd_dom"/>
</dbReference>
<dbReference type="Ensembl" id="ENSGEVT00005012474.1">
    <property type="protein sequence ID" value="ENSGEVP00005011907.1"/>
    <property type="gene ID" value="ENSGEVG00005008422.1"/>
</dbReference>
<feature type="domain" description="START" evidence="6">
    <location>
        <begin position="47"/>
        <end position="230"/>
    </location>
</feature>
<dbReference type="SUPFAM" id="SSF55961">
    <property type="entry name" value="Bet v1-like"/>
    <property type="match status" value="1"/>
</dbReference>
<gene>
    <name evidence="7" type="primary">STARD5</name>
</gene>
<dbReference type="InterPro" id="IPR023393">
    <property type="entry name" value="START-like_dom_sf"/>
</dbReference>
<evidence type="ECO:0000256" key="3">
    <source>
        <dbReference type="ARBA" id="ARBA00023121"/>
    </source>
</evidence>
<evidence type="ECO:0000256" key="4">
    <source>
        <dbReference type="ARBA" id="ARBA00024750"/>
    </source>
</evidence>
<evidence type="ECO:0000256" key="1">
    <source>
        <dbReference type="ARBA" id="ARBA00022448"/>
    </source>
</evidence>
<name>A0A8C4W4B5_9SAUR</name>
<keyword evidence="3" id="KW-0446">Lipid-binding</keyword>
<dbReference type="PROSITE" id="PS50848">
    <property type="entry name" value="START"/>
    <property type="match status" value="1"/>
</dbReference>
<reference evidence="7" key="1">
    <citation type="submission" date="2019-06" db="EMBL/GenBank/DDBJ databases">
        <title>G10K-VGP Goodes thornscrub tortoise genome, primary haplotype.</title>
        <authorList>
            <person name="Murphy B."/>
            <person name="Edwards T."/>
            <person name="Rhie A."/>
            <person name="Koren S."/>
            <person name="Phillippy A."/>
            <person name="Fedrigo O."/>
            <person name="Haase B."/>
            <person name="Mountcastle J."/>
            <person name="Lewin H."/>
            <person name="Damas J."/>
            <person name="Howe K."/>
            <person name="Formenti G."/>
            <person name="Myers G."/>
            <person name="Durbin R."/>
            <person name="Jarvis E.D."/>
        </authorList>
    </citation>
    <scope>NUCLEOTIDE SEQUENCE [LARGE SCALE GENOMIC DNA]</scope>
</reference>
<dbReference type="AlphaFoldDB" id="A0A8C4W4B5"/>
<keyword evidence="2" id="KW-0445">Lipid transport</keyword>
<protein>
    <submittedName>
        <fullName evidence="7">StAR related lipid transfer domain containing 5</fullName>
    </submittedName>
</protein>
<organism evidence="7 8">
    <name type="scientific">Gopherus evgoodei</name>
    <name type="common">Goodes thornscrub tortoise</name>
    <dbReference type="NCBI Taxonomy" id="1825980"/>
    <lineage>
        <taxon>Eukaryota</taxon>
        <taxon>Metazoa</taxon>
        <taxon>Chordata</taxon>
        <taxon>Craniata</taxon>
        <taxon>Vertebrata</taxon>
        <taxon>Euteleostomi</taxon>
        <taxon>Archelosauria</taxon>
        <taxon>Testudinata</taxon>
        <taxon>Testudines</taxon>
        <taxon>Cryptodira</taxon>
        <taxon>Durocryptodira</taxon>
        <taxon>Testudinoidea</taxon>
        <taxon>Testudinidae</taxon>
        <taxon>Gopherus</taxon>
    </lineage>
</organism>
<evidence type="ECO:0000256" key="5">
    <source>
        <dbReference type="SAM" id="MobiDB-lite"/>
    </source>
</evidence>
<dbReference type="GeneTree" id="ENSGT00940000159159"/>
<dbReference type="OrthoDB" id="196858at2759"/>
<proteinExistence type="predicted"/>
<feature type="compositionally biased region" description="Low complexity" evidence="5">
    <location>
        <begin position="52"/>
        <end position="62"/>
    </location>
</feature>
<reference evidence="7" key="2">
    <citation type="submission" date="2025-08" db="UniProtKB">
        <authorList>
            <consortium name="Ensembl"/>
        </authorList>
    </citation>
    <scope>IDENTIFICATION</scope>
</reference>
<keyword evidence="1" id="KW-0813">Transport</keyword>
<dbReference type="PANTHER" id="PTHR46374">
    <property type="entry name" value="PROTEIN CBG07384"/>
    <property type="match status" value="1"/>
</dbReference>
<dbReference type="Pfam" id="PF01852">
    <property type="entry name" value="START"/>
    <property type="match status" value="1"/>
</dbReference>
<comment type="function">
    <text evidence="4">May be involved in the intracellular transport of sterols or other lipids. May bind cholesterol or other sterols.</text>
</comment>
<accession>A0A8C4W4B5</accession>
<dbReference type="InterPro" id="IPR043556">
    <property type="entry name" value="StARD5/6"/>
</dbReference>
<evidence type="ECO:0000313" key="7">
    <source>
        <dbReference type="Ensembl" id="ENSGEVP00005011907.1"/>
    </source>
</evidence>
<dbReference type="Gene3D" id="3.30.530.20">
    <property type="match status" value="1"/>
</dbReference>
<feature type="region of interest" description="Disordered" evidence="5">
    <location>
        <begin position="1"/>
        <end position="62"/>
    </location>
</feature>
<dbReference type="Proteomes" id="UP000694390">
    <property type="component" value="Chromosome 10"/>
</dbReference>
<dbReference type="GO" id="GO:0015485">
    <property type="term" value="F:cholesterol binding"/>
    <property type="evidence" value="ECO:0007669"/>
    <property type="project" value="Ensembl"/>
</dbReference>
<evidence type="ECO:0000259" key="6">
    <source>
        <dbReference type="PROSITE" id="PS50848"/>
    </source>
</evidence>
<keyword evidence="8" id="KW-1185">Reference proteome</keyword>
<dbReference type="GO" id="GO:0070508">
    <property type="term" value="P:cholesterol import"/>
    <property type="evidence" value="ECO:0007669"/>
    <property type="project" value="Ensembl"/>
</dbReference>
<evidence type="ECO:0000313" key="8">
    <source>
        <dbReference type="Proteomes" id="UP000694390"/>
    </source>
</evidence>